<keyword evidence="2 6" id="KW-0547">Nucleotide-binding</keyword>
<dbReference type="PANTHER" id="PTHR47968:SF13">
    <property type="entry name" value="KINESIN-LIKE PROTEIN KIF19 ISOFORM X1"/>
    <property type="match status" value="1"/>
</dbReference>
<dbReference type="FunFam" id="3.40.850.10:FF:000053">
    <property type="entry name" value="Kinesin family"/>
    <property type="match status" value="1"/>
</dbReference>
<keyword evidence="5 6" id="KW-0505">Motor protein</keyword>
<dbReference type="GO" id="GO:0061673">
    <property type="term" value="C:mitotic spindle astral microtubule"/>
    <property type="evidence" value="ECO:0007669"/>
    <property type="project" value="EnsemblFungi"/>
</dbReference>
<feature type="coiled-coil region" evidence="8">
    <location>
        <begin position="408"/>
        <end position="435"/>
    </location>
</feature>
<dbReference type="GO" id="GO:0005524">
    <property type="term" value="F:ATP binding"/>
    <property type="evidence" value="ECO:0007669"/>
    <property type="project" value="UniProtKB-UniRule"/>
</dbReference>
<keyword evidence="3 6" id="KW-0067">ATP-binding</keyword>
<dbReference type="Pfam" id="PF00225">
    <property type="entry name" value="Kinesin"/>
    <property type="match status" value="1"/>
</dbReference>
<evidence type="ECO:0000256" key="1">
    <source>
        <dbReference type="ARBA" id="ARBA00022701"/>
    </source>
</evidence>
<evidence type="ECO:0000256" key="5">
    <source>
        <dbReference type="ARBA" id="ARBA00023175"/>
    </source>
</evidence>
<dbReference type="HOGENOM" id="CLU_001485_21_2_1"/>
<dbReference type="GO" id="GO:0008017">
    <property type="term" value="F:microtubule binding"/>
    <property type="evidence" value="ECO:0007669"/>
    <property type="project" value="InterPro"/>
</dbReference>
<keyword evidence="4 8" id="KW-0175">Coiled coil</keyword>
<dbReference type="GO" id="GO:0008574">
    <property type="term" value="F:plus-end-directed microtubule motor activity"/>
    <property type="evidence" value="ECO:0007669"/>
    <property type="project" value="EnsemblFungi"/>
</dbReference>
<dbReference type="GO" id="GO:0045144">
    <property type="term" value="P:meiotic sister chromatid segregation"/>
    <property type="evidence" value="ECO:0007669"/>
    <property type="project" value="EnsemblFungi"/>
</dbReference>
<dbReference type="GO" id="GO:0031115">
    <property type="term" value="P:negative regulation of microtubule polymerization"/>
    <property type="evidence" value="ECO:0007669"/>
    <property type="project" value="EnsemblFungi"/>
</dbReference>
<dbReference type="InterPro" id="IPR027640">
    <property type="entry name" value="Kinesin-like_fam"/>
</dbReference>
<organism evidence="10 11">
    <name type="scientific">Kuraishia capsulata CBS 1993</name>
    <dbReference type="NCBI Taxonomy" id="1382522"/>
    <lineage>
        <taxon>Eukaryota</taxon>
        <taxon>Fungi</taxon>
        <taxon>Dikarya</taxon>
        <taxon>Ascomycota</taxon>
        <taxon>Saccharomycotina</taxon>
        <taxon>Pichiomycetes</taxon>
        <taxon>Pichiales</taxon>
        <taxon>Pichiaceae</taxon>
        <taxon>Kuraishia</taxon>
    </lineage>
</organism>
<dbReference type="SUPFAM" id="SSF52540">
    <property type="entry name" value="P-loop containing nucleoside triphosphate hydrolases"/>
    <property type="match status" value="1"/>
</dbReference>
<evidence type="ECO:0000259" key="9">
    <source>
        <dbReference type="PROSITE" id="PS50067"/>
    </source>
</evidence>
<accession>W6MLL2</accession>
<evidence type="ECO:0000256" key="8">
    <source>
        <dbReference type="SAM" id="Coils"/>
    </source>
</evidence>
<dbReference type="GO" id="GO:0051228">
    <property type="term" value="P:mitotic spindle disassembly"/>
    <property type="evidence" value="ECO:0007669"/>
    <property type="project" value="EnsemblFungi"/>
</dbReference>
<dbReference type="PROSITE" id="PS00411">
    <property type="entry name" value="KINESIN_MOTOR_1"/>
    <property type="match status" value="1"/>
</dbReference>
<evidence type="ECO:0000313" key="10">
    <source>
        <dbReference type="EMBL" id="CDK25732.1"/>
    </source>
</evidence>
<dbReference type="PANTHER" id="PTHR47968">
    <property type="entry name" value="CENTROMERE PROTEIN E"/>
    <property type="match status" value="1"/>
</dbReference>
<sequence length="845" mass="94921">MSKESTITVAVRVRPLTDSEKVRLETADEGSQKFLGDGSLATDETSNQVKVNTRNTNCNIRKVLSVVDDRMLIFDPPESNFLVEKDSNILGRRGPEKFKTNNTRMRERKFVFDRLFDEDADQGEVFNNTTRPLLDSVLDGFNATVFAYGATGCGKTHTISGTPDDPGIIFLTMAALFQKIDERRDSQVIELTLSYLEIYNETIRDLLNPQTNGKPLILREDKQNHMTVANLTSHKPSSVEEVMDMILEGNMNRTVSPTEANATSSRSHAVLQINITQRAKTAEINEEHTFATLSIIDLAGSERASVSKNRGERFQEGANINKSLLALGNCINALCDSHKGCHVPYRNSKLTRLLKFSLGGNCKTVMIVCVSPSSQHYDETLNTLKYANRAKEIKTKLARNQHNVSRHVGSYLKMIEEQRREIAELKEKEGSLLRVQLEKEKSQQSSCQKHLAKSLDELKNSIANMTQPKIFKASLLARRRMLFTDRNCLVQLMSMMEKSEVSAASHTTKELARKLIEDISIRIKEIEKKYSQQSDLDTILEKTSKLMLRKLEEMEGWSEFYSALFNASVSLLKEFVNREILTLASISEDDATSPSRLFEVISLCLVGRGSSGKTSEEDANIFVELNESLDQFVKEGFTYNYSLIPKSSGSPQDKFSSPPNQPAHILSNFQKSSKKHEPLVFRGRNYATASPITKASKKTILKGLKSPNRMSAKLKKRVRWEIPFSADQEVDRDFDEDVSMEHMVSPLVMKSDPEMRYSNSDDMEISPQIKSSTVQTSSLGELRSSPLSGKRKIVPLTARTIKSSLTSQQLLPSLPPRLLSVISTPEDVVMKDESSDKQIIGDDII</sequence>
<dbReference type="GeneID" id="34519131"/>
<dbReference type="InterPro" id="IPR036961">
    <property type="entry name" value="Kinesin_motor_dom_sf"/>
</dbReference>
<dbReference type="GO" id="GO:0005880">
    <property type="term" value="C:nuclear microtubule"/>
    <property type="evidence" value="ECO:0007669"/>
    <property type="project" value="EnsemblFungi"/>
</dbReference>
<evidence type="ECO:0000256" key="6">
    <source>
        <dbReference type="PROSITE-ProRule" id="PRU00283"/>
    </source>
</evidence>
<gene>
    <name evidence="10" type="ORF">KUCA_T00001702001</name>
</gene>
<proteinExistence type="inferred from homology"/>
<dbReference type="GO" id="GO:0007020">
    <property type="term" value="P:microtubule nucleation"/>
    <property type="evidence" value="ECO:0007669"/>
    <property type="project" value="EnsemblFungi"/>
</dbReference>
<reference evidence="10" key="1">
    <citation type="submission" date="2013-12" db="EMBL/GenBank/DDBJ databases">
        <authorList>
            <person name="Genoscope - CEA"/>
        </authorList>
    </citation>
    <scope>NUCLEOTIDE SEQUENCE</scope>
    <source>
        <strain evidence="10">CBS 1993</strain>
    </source>
</reference>
<dbReference type="GO" id="GO:0090307">
    <property type="term" value="P:mitotic spindle assembly"/>
    <property type="evidence" value="ECO:0007669"/>
    <property type="project" value="EnsemblFungi"/>
</dbReference>
<dbReference type="InterPro" id="IPR019821">
    <property type="entry name" value="Kinesin_motor_CS"/>
</dbReference>
<keyword evidence="1 7" id="KW-0493">Microtubule</keyword>
<reference evidence="10" key="2">
    <citation type="submission" date="2014-02" db="EMBL/GenBank/DDBJ databases">
        <title>Complete DNA sequence of /Kuraishia capsulata/ illustrates novel genomic features among budding yeasts (/Saccharomycotina/).</title>
        <authorList>
            <person name="Morales L."/>
            <person name="Noel B."/>
            <person name="Porcel B."/>
            <person name="Marcet-Houben M."/>
            <person name="Hullo M-F."/>
            <person name="Sacerdot C."/>
            <person name="Tekaia F."/>
            <person name="Leh-Louis V."/>
            <person name="Despons L."/>
            <person name="Khanna V."/>
            <person name="Aury J-M."/>
            <person name="Barbe V."/>
            <person name="Couloux A."/>
            <person name="Labadie K."/>
            <person name="Pelletier E."/>
            <person name="Souciet J-L."/>
            <person name="Boekhout T."/>
            <person name="Gabaldon T."/>
            <person name="Wincker P."/>
            <person name="Dujon B."/>
        </authorList>
    </citation>
    <scope>NUCLEOTIDE SEQUENCE</scope>
    <source>
        <strain evidence="10">CBS 1993</strain>
    </source>
</reference>
<dbReference type="InterPro" id="IPR001752">
    <property type="entry name" value="Kinesin_motor_dom"/>
</dbReference>
<dbReference type="OrthoDB" id="3176171at2759"/>
<evidence type="ECO:0000313" key="11">
    <source>
        <dbReference type="Proteomes" id="UP000019384"/>
    </source>
</evidence>
<dbReference type="GO" id="GO:0035371">
    <property type="term" value="C:microtubule plus-end"/>
    <property type="evidence" value="ECO:0007669"/>
    <property type="project" value="EnsemblFungi"/>
</dbReference>
<dbReference type="GO" id="GO:0007079">
    <property type="term" value="P:mitotic chromosome movement towards spindle pole"/>
    <property type="evidence" value="ECO:0007669"/>
    <property type="project" value="EnsemblFungi"/>
</dbReference>
<dbReference type="GO" id="GO:1990023">
    <property type="term" value="C:mitotic spindle midzone"/>
    <property type="evidence" value="ECO:0007669"/>
    <property type="project" value="EnsemblFungi"/>
</dbReference>
<evidence type="ECO:0000256" key="7">
    <source>
        <dbReference type="RuleBase" id="RU000394"/>
    </source>
</evidence>
<dbReference type="EMBL" id="HG793126">
    <property type="protein sequence ID" value="CDK25732.1"/>
    <property type="molecule type" value="Genomic_DNA"/>
</dbReference>
<dbReference type="GO" id="GO:0032888">
    <property type="term" value="P:regulation of mitotic spindle elongation"/>
    <property type="evidence" value="ECO:0007669"/>
    <property type="project" value="EnsemblFungi"/>
</dbReference>
<dbReference type="PROSITE" id="PS50067">
    <property type="entry name" value="KINESIN_MOTOR_2"/>
    <property type="match status" value="1"/>
</dbReference>
<evidence type="ECO:0000256" key="3">
    <source>
        <dbReference type="ARBA" id="ARBA00022840"/>
    </source>
</evidence>
<dbReference type="GO" id="GO:0099606">
    <property type="term" value="P:microtubule plus-end directed mitotic chromosome migration"/>
    <property type="evidence" value="ECO:0007669"/>
    <property type="project" value="EnsemblFungi"/>
</dbReference>
<comment type="similarity">
    <text evidence="6 7">Belongs to the TRAFAC class myosin-kinesin ATPase superfamily. Kinesin family.</text>
</comment>
<name>W6MLL2_9ASCO</name>
<dbReference type="GO" id="GO:0030473">
    <property type="term" value="P:nuclear migration along microtubule"/>
    <property type="evidence" value="ECO:0007669"/>
    <property type="project" value="EnsemblFungi"/>
</dbReference>
<dbReference type="CDD" id="cd01370">
    <property type="entry name" value="KISc_KIP3_like"/>
    <property type="match status" value="1"/>
</dbReference>
<dbReference type="GO" id="GO:0070463">
    <property type="term" value="F:tubulin-dependent ATPase activity"/>
    <property type="evidence" value="ECO:0007669"/>
    <property type="project" value="EnsemblFungi"/>
</dbReference>
<dbReference type="Gene3D" id="3.40.850.10">
    <property type="entry name" value="Kinesin motor domain"/>
    <property type="match status" value="1"/>
</dbReference>
<feature type="domain" description="Kinesin motor" evidence="9">
    <location>
        <begin position="6"/>
        <end position="393"/>
    </location>
</feature>
<dbReference type="InterPro" id="IPR027417">
    <property type="entry name" value="P-loop_NTPase"/>
</dbReference>
<dbReference type="Proteomes" id="UP000019384">
    <property type="component" value="Unassembled WGS sequence"/>
</dbReference>
<dbReference type="SMART" id="SM00129">
    <property type="entry name" value="KISc"/>
    <property type="match status" value="1"/>
</dbReference>
<dbReference type="STRING" id="1382522.W6MLL2"/>
<dbReference type="PRINTS" id="PR00380">
    <property type="entry name" value="KINESINHEAVY"/>
</dbReference>
<keyword evidence="11" id="KW-1185">Reference proteome</keyword>
<protein>
    <recommendedName>
        <fullName evidence="7">Kinesin-like protein</fullName>
    </recommendedName>
</protein>
<dbReference type="GO" id="GO:0000132">
    <property type="term" value="P:establishment of mitotic spindle orientation"/>
    <property type="evidence" value="ECO:0007669"/>
    <property type="project" value="EnsemblFungi"/>
</dbReference>
<dbReference type="GO" id="GO:0000776">
    <property type="term" value="C:kinetochore"/>
    <property type="evidence" value="ECO:0007669"/>
    <property type="project" value="EnsemblFungi"/>
</dbReference>
<feature type="binding site" evidence="6">
    <location>
        <begin position="149"/>
        <end position="156"/>
    </location>
    <ligand>
        <name>ATP</name>
        <dbReference type="ChEBI" id="CHEBI:30616"/>
    </ligand>
</feature>
<evidence type="ECO:0000256" key="2">
    <source>
        <dbReference type="ARBA" id="ARBA00022741"/>
    </source>
</evidence>
<dbReference type="GO" id="GO:0070462">
    <property type="term" value="P:plus-end specific microtubule depolymerization"/>
    <property type="evidence" value="ECO:0007669"/>
    <property type="project" value="EnsemblFungi"/>
</dbReference>
<evidence type="ECO:0000256" key="4">
    <source>
        <dbReference type="ARBA" id="ARBA00023054"/>
    </source>
</evidence>
<dbReference type="AlphaFoldDB" id="W6MLL2"/>
<dbReference type="RefSeq" id="XP_022457743.1">
    <property type="nucleotide sequence ID" value="XM_022603910.1"/>
</dbReference>